<dbReference type="InterPro" id="IPR019787">
    <property type="entry name" value="Znf_PHD-finger"/>
</dbReference>
<dbReference type="Pfam" id="PF23209">
    <property type="entry name" value="IDM1_C"/>
    <property type="match status" value="1"/>
</dbReference>
<dbReference type="Pfam" id="PF16135">
    <property type="entry name" value="TDBD"/>
    <property type="match status" value="1"/>
</dbReference>
<keyword evidence="5" id="KW-0539">Nucleus</keyword>
<keyword evidence="4" id="KW-0862">Zinc</keyword>
<comment type="caution">
    <text evidence="9">The sequence shown here is derived from an EMBL/GenBank/DDBJ whole genome shotgun (WGS) entry which is preliminary data.</text>
</comment>
<dbReference type="PANTHER" id="PTHR47025:SF26">
    <property type="entry name" value="ZINC FINGER, RING_FYVE_PHD-TYPE, ACYL-COA N-ACYLTRANSFERASE, JAS TPL-BINDING DOMAIN PROTEIN-RELATED"/>
    <property type="match status" value="1"/>
</dbReference>
<sequence length="526" mass="58950">MSEACLLAIVSMSSLRLTSCRYMDMDLDLREEHGQQKVVTKPTRSNPKSTKWEKKSASSEAKIKLNPTLKDQKMHRSIFEEGGIEDGTYLYYSSNGMMMLEGRKENHGIRCFCCNTVISPSQFEAHAGRPDRKKPYENIFISKGVSLHTYSSHLKLTGKHLVTKNDDMCGVCRKGGDLLLCDGCPRSFHKECIIFKPKDLFEKWFCKYCEDSMKCLGPISNDVEGGIVSGINLIEEVEKRCVRIIENPNKHDLIACALCRSYDFSEDGFSDQTVIVCDQCELEFHIGCLRDHCIADLKALPPGSWFCSAECGILNYVVKVLVTCGAQKVPDSLGGSTTNFDVKWIIVHGKNASEDNKLLLAEAAEIFHNEFSPIIDRATRMDFIEAMTYGKSIGASDFAGMHCAILTIDSKVVTAGLFRVFGHATVELPIVATSGPYQRKGWFKVFFTCFEKVLSFLKIKKLVIPAAEDMKAVWINKFGFRTLTGLERSAYRQSQTSMVAFDGTCLLEKAVPLSDFTFENNVFFSL</sequence>
<dbReference type="InterPro" id="IPR011011">
    <property type="entry name" value="Znf_FYVE_PHD"/>
</dbReference>
<protein>
    <recommendedName>
        <fullName evidence="8">PHD-type domain-containing protein</fullName>
    </recommendedName>
</protein>
<dbReference type="EMBL" id="JBCNJP010000003">
    <property type="protein sequence ID" value="KAK9079325.1"/>
    <property type="molecule type" value="Genomic_DNA"/>
</dbReference>
<dbReference type="InterPro" id="IPR013083">
    <property type="entry name" value="Znf_RING/FYVE/PHD"/>
</dbReference>
<evidence type="ECO:0000256" key="4">
    <source>
        <dbReference type="ARBA" id="ARBA00022833"/>
    </source>
</evidence>
<feature type="region of interest" description="Disordered" evidence="7">
    <location>
        <begin position="33"/>
        <end position="58"/>
    </location>
</feature>
<comment type="subcellular location">
    <subcellularLocation>
        <location evidence="1">Nucleus</location>
    </subcellularLocation>
</comment>
<dbReference type="GO" id="GO:0042393">
    <property type="term" value="F:histone binding"/>
    <property type="evidence" value="ECO:0007669"/>
    <property type="project" value="TreeGrafter"/>
</dbReference>
<gene>
    <name evidence="9" type="ORF">SSX86_000996</name>
</gene>
<keyword evidence="3 6" id="KW-0863">Zinc-finger</keyword>
<dbReference type="SMART" id="SM00249">
    <property type="entry name" value="PHD"/>
    <property type="match status" value="2"/>
</dbReference>
<feature type="domain" description="PHD-type" evidence="8">
    <location>
        <begin position="166"/>
        <end position="212"/>
    </location>
</feature>
<dbReference type="SUPFAM" id="SSF57903">
    <property type="entry name" value="FYVE/PHD zinc finger"/>
    <property type="match status" value="2"/>
</dbReference>
<evidence type="ECO:0000256" key="2">
    <source>
        <dbReference type="ARBA" id="ARBA00022723"/>
    </source>
</evidence>
<evidence type="ECO:0000256" key="7">
    <source>
        <dbReference type="SAM" id="MobiDB-lite"/>
    </source>
</evidence>
<evidence type="ECO:0000256" key="5">
    <source>
        <dbReference type="ARBA" id="ARBA00023242"/>
    </source>
</evidence>
<dbReference type="InterPro" id="IPR032308">
    <property type="entry name" value="TDBD"/>
</dbReference>
<proteinExistence type="predicted"/>
<dbReference type="Pfam" id="PF00628">
    <property type="entry name" value="PHD"/>
    <property type="match status" value="1"/>
</dbReference>
<dbReference type="GO" id="GO:0005634">
    <property type="term" value="C:nucleus"/>
    <property type="evidence" value="ECO:0007669"/>
    <property type="project" value="UniProtKB-SubCell"/>
</dbReference>
<name>A0AAP0DU03_9ASTR</name>
<dbReference type="PROSITE" id="PS50016">
    <property type="entry name" value="ZF_PHD_2"/>
    <property type="match status" value="1"/>
</dbReference>
<evidence type="ECO:0000256" key="3">
    <source>
        <dbReference type="ARBA" id="ARBA00022771"/>
    </source>
</evidence>
<evidence type="ECO:0000313" key="10">
    <source>
        <dbReference type="Proteomes" id="UP001408789"/>
    </source>
</evidence>
<dbReference type="GO" id="GO:0045944">
    <property type="term" value="P:positive regulation of transcription by RNA polymerase II"/>
    <property type="evidence" value="ECO:0007669"/>
    <property type="project" value="TreeGrafter"/>
</dbReference>
<evidence type="ECO:0000259" key="8">
    <source>
        <dbReference type="PROSITE" id="PS50016"/>
    </source>
</evidence>
<evidence type="ECO:0000313" key="9">
    <source>
        <dbReference type="EMBL" id="KAK9079325.1"/>
    </source>
</evidence>
<keyword evidence="10" id="KW-1185">Reference proteome</keyword>
<evidence type="ECO:0000256" key="1">
    <source>
        <dbReference type="ARBA" id="ARBA00004123"/>
    </source>
</evidence>
<dbReference type="InterPro" id="IPR056511">
    <property type="entry name" value="IDM1_C"/>
</dbReference>
<dbReference type="InterPro" id="IPR001965">
    <property type="entry name" value="Znf_PHD"/>
</dbReference>
<dbReference type="GO" id="GO:0000977">
    <property type="term" value="F:RNA polymerase II transcription regulatory region sequence-specific DNA binding"/>
    <property type="evidence" value="ECO:0007669"/>
    <property type="project" value="TreeGrafter"/>
</dbReference>
<accession>A0AAP0DU03</accession>
<dbReference type="GO" id="GO:0008270">
    <property type="term" value="F:zinc ion binding"/>
    <property type="evidence" value="ECO:0007669"/>
    <property type="project" value="UniProtKB-KW"/>
</dbReference>
<dbReference type="Gene3D" id="3.30.40.10">
    <property type="entry name" value="Zinc/RING finger domain, C3HC4 (zinc finger)"/>
    <property type="match status" value="2"/>
</dbReference>
<dbReference type="AlphaFoldDB" id="A0AAP0DU03"/>
<dbReference type="PANTHER" id="PTHR47025">
    <property type="entry name" value="AUTOIMMUNE REGULATOR"/>
    <property type="match status" value="1"/>
</dbReference>
<dbReference type="InterPro" id="IPR019786">
    <property type="entry name" value="Zinc_finger_PHD-type_CS"/>
</dbReference>
<dbReference type="Proteomes" id="UP001408789">
    <property type="component" value="Unassembled WGS sequence"/>
</dbReference>
<organism evidence="9 10">
    <name type="scientific">Deinandra increscens subsp. villosa</name>
    <dbReference type="NCBI Taxonomy" id="3103831"/>
    <lineage>
        <taxon>Eukaryota</taxon>
        <taxon>Viridiplantae</taxon>
        <taxon>Streptophyta</taxon>
        <taxon>Embryophyta</taxon>
        <taxon>Tracheophyta</taxon>
        <taxon>Spermatophyta</taxon>
        <taxon>Magnoliopsida</taxon>
        <taxon>eudicotyledons</taxon>
        <taxon>Gunneridae</taxon>
        <taxon>Pentapetalae</taxon>
        <taxon>asterids</taxon>
        <taxon>campanulids</taxon>
        <taxon>Asterales</taxon>
        <taxon>Asteraceae</taxon>
        <taxon>Asteroideae</taxon>
        <taxon>Heliantheae alliance</taxon>
        <taxon>Madieae</taxon>
        <taxon>Madiinae</taxon>
        <taxon>Deinandra</taxon>
    </lineage>
</organism>
<keyword evidence="2" id="KW-0479">Metal-binding</keyword>
<dbReference type="PROSITE" id="PS01359">
    <property type="entry name" value="ZF_PHD_1"/>
    <property type="match status" value="1"/>
</dbReference>
<dbReference type="GO" id="GO:0003682">
    <property type="term" value="F:chromatin binding"/>
    <property type="evidence" value="ECO:0007669"/>
    <property type="project" value="TreeGrafter"/>
</dbReference>
<reference evidence="9 10" key="1">
    <citation type="submission" date="2024-04" db="EMBL/GenBank/DDBJ databases">
        <title>The reference genome of an endangered Asteraceae, Deinandra increscens subsp. villosa, native to the Central Coast of California.</title>
        <authorList>
            <person name="Guilliams M."/>
            <person name="Hasenstab-Lehman K."/>
            <person name="Meyer R."/>
            <person name="Mcevoy S."/>
        </authorList>
    </citation>
    <scope>NUCLEOTIDE SEQUENCE [LARGE SCALE GENOMIC DNA]</scope>
    <source>
        <tissue evidence="9">Leaf</tissue>
    </source>
</reference>
<evidence type="ECO:0000256" key="6">
    <source>
        <dbReference type="PROSITE-ProRule" id="PRU00146"/>
    </source>
</evidence>